<dbReference type="PANTHER" id="PTHR43711:SF31">
    <property type="entry name" value="HISTIDINE KINASE"/>
    <property type="match status" value="1"/>
</dbReference>
<dbReference type="InterPro" id="IPR005467">
    <property type="entry name" value="His_kinase_dom"/>
</dbReference>
<keyword evidence="4" id="KW-0808">Transferase</keyword>
<dbReference type="Proteomes" id="UP000260983">
    <property type="component" value="Unassembled WGS sequence"/>
</dbReference>
<evidence type="ECO:0000259" key="10">
    <source>
        <dbReference type="PROSITE" id="PS50109"/>
    </source>
</evidence>
<comment type="catalytic activity">
    <reaction evidence="1">
        <text>ATP + protein L-histidine = ADP + protein N-phospho-L-histidine.</text>
        <dbReference type="EC" id="2.7.13.3"/>
    </reaction>
</comment>
<dbReference type="PRINTS" id="PR00344">
    <property type="entry name" value="BCTRLSENSOR"/>
</dbReference>
<dbReference type="InterPro" id="IPR004358">
    <property type="entry name" value="Sig_transdc_His_kin-like_C"/>
</dbReference>
<evidence type="ECO:0000256" key="4">
    <source>
        <dbReference type="ARBA" id="ARBA00022679"/>
    </source>
</evidence>
<dbReference type="SMART" id="SM00387">
    <property type="entry name" value="HATPase_c"/>
    <property type="match status" value="1"/>
</dbReference>
<dbReference type="SMART" id="SM00388">
    <property type="entry name" value="HisKA"/>
    <property type="match status" value="1"/>
</dbReference>
<dbReference type="Gene3D" id="1.25.40.10">
    <property type="entry name" value="Tetratricopeptide repeat domain"/>
    <property type="match status" value="1"/>
</dbReference>
<dbReference type="PANTHER" id="PTHR43711">
    <property type="entry name" value="TWO-COMPONENT HISTIDINE KINASE"/>
    <property type="match status" value="1"/>
</dbReference>
<dbReference type="Gene3D" id="1.10.287.130">
    <property type="match status" value="1"/>
</dbReference>
<dbReference type="EC" id="2.7.13.3" evidence="2"/>
<keyword evidence="7" id="KW-0175">Coiled coil</keyword>
<gene>
    <name evidence="11" type="ORF">DXB65_21840</name>
</gene>
<comment type="caution">
    <text evidence="11">The sequence shown here is derived from an EMBL/GenBank/DDBJ whole genome shotgun (WGS) entry which is preliminary data.</text>
</comment>
<dbReference type="InterPro" id="IPR003594">
    <property type="entry name" value="HATPase_dom"/>
</dbReference>
<dbReference type="CDD" id="cd00082">
    <property type="entry name" value="HisKA"/>
    <property type="match status" value="1"/>
</dbReference>
<reference evidence="11 12" key="1">
    <citation type="submission" date="2018-08" db="EMBL/GenBank/DDBJ databases">
        <title>A genome reference for cultivated species of the human gut microbiota.</title>
        <authorList>
            <person name="Zou Y."/>
            <person name="Xue W."/>
            <person name="Luo G."/>
        </authorList>
    </citation>
    <scope>NUCLEOTIDE SEQUENCE [LARGE SCALE GENOMIC DNA]</scope>
    <source>
        <strain evidence="11 12">OM05-15BH</strain>
    </source>
</reference>
<keyword evidence="6" id="KW-0902">Two-component regulatory system</keyword>
<keyword evidence="9" id="KW-0732">Signal</keyword>
<proteinExistence type="predicted"/>
<evidence type="ECO:0000256" key="9">
    <source>
        <dbReference type="SAM" id="SignalP"/>
    </source>
</evidence>
<dbReference type="Pfam" id="PF00512">
    <property type="entry name" value="HisKA"/>
    <property type="match status" value="1"/>
</dbReference>
<evidence type="ECO:0000313" key="12">
    <source>
        <dbReference type="Proteomes" id="UP000260983"/>
    </source>
</evidence>
<dbReference type="InterPro" id="IPR036097">
    <property type="entry name" value="HisK_dim/P_sf"/>
</dbReference>
<feature type="coiled-coil region" evidence="7">
    <location>
        <begin position="413"/>
        <end position="444"/>
    </location>
</feature>
<dbReference type="RefSeq" id="WP_117725556.1">
    <property type="nucleotide sequence ID" value="NZ_QSUL01000022.1"/>
</dbReference>
<feature type="chain" id="PRO_5017681804" description="histidine kinase" evidence="9">
    <location>
        <begin position="22"/>
        <end position="667"/>
    </location>
</feature>
<evidence type="ECO:0000313" key="11">
    <source>
        <dbReference type="EMBL" id="RGN31094.1"/>
    </source>
</evidence>
<feature type="domain" description="Histidine kinase" evidence="10">
    <location>
        <begin position="454"/>
        <end position="666"/>
    </location>
</feature>
<keyword evidence="8" id="KW-0472">Membrane</keyword>
<keyword evidence="8" id="KW-0812">Transmembrane</keyword>
<dbReference type="Gene3D" id="3.30.565.10">
    <property type="entry name" value="Histidine kinase-like ATPase, C-terminal domain"/>
    <property type="match status" value="1"/>
</dbReference>
<dbReference type="InterPro" id="IPR011990">
    <property type="entry name" value="TPR-like_helical_dom_sf"/>
</dbReference>
<dbReference type="Pfam" id="PF02518">
    <property type="entry name" value="HATPase_c"/>
    <property type="match status" value="1"/>
</dbReference>
<dbReference type="EMBL" id="QSUL01000022">
    <property type="protein sequence ID" value="RGN31094.1"/>
    <property type="molecule type" value="Genomic_DNA"/>
</dbReference>
<evidence type="ECO:0000256" key="5">
    <source>
        <dbReference type="ARBA" id="ARBA00022777"/>
    </source>
</evidence>
<feature type="signal peptide" evidence="9">
    <location>
        <begin position="1"/>
        <end position="21"/>
    </location>
</feature>
<organism evidence="11 12">
    <name type="scientific">Bacteroides oleiciplenus</name>
    <dbReference type="NCBI Taxonomy" id="626931"/>
    <lineage>
        <taxon>Bacteria</taxon>
        <taxon>Pseudomonadati</taxon>
        <taxon>Bacteroidota</taxon>
        <taxon>Bacteroidia</taxon>
        <taxon>Bacteroidales</taxon>
        <taxon>Bacteroidaceae</taxon>
        <taxon>Bacteroides</taxon>
    </lineage>
</organism>
<evidence type="ECO:0000256" key="8">
    <source>
        <dbReference type="SAM" id="Phobius"/>
    </source>
</evidence>
<dbReference type="GO" id="GO:0000155">
    <property type="term" value="F:phosphorelay sensor kinase activity"/>
    <property type="evidence" value="ECO:0007669"/>
    <property type="project" value="InterPro"/>
</dbReference>
<dbReference type="PROSITE" id="PS50109">
    <property type="entry name" value="HIS_KIN"/>
    <property type="match status" value="1"/>
</dbReference>
<dbReference type="AlphaFoldDB" id="A0A3E5B0T6"/>
<evidence type="ECO:0000256" key="2">
    <source>
        <dbReference type="ARBA" id="ARBA00012438"/>
    </source>
</evidence>
<evidence type="ECO:0000256" key="1">
    <source>
        <dbReference type="ARBA" id="ARBA00000085"/>
    </source>
</evidence>
<name>A0A3E5B0T6_9BACE</name>
<keyword evidence="5" id="KW-0418">Kinase</keyword>
<dbReference type="SUPFAM" id="SSF55874">
    <property type="entry name" value="ATPase domain of HSP90 chaperone/DNA topoisomerase II/histidine kinase"/>
    <property type="match status" value="1"/>
</dbReference>
<dbReference type="InterPro" id="IPR036890">
    <property type="entry name" value="HATPase_C_sf"/>
</dbReference>
<dbReference type="InterPro" id="IPR003661">
    <property type="entry name" value="HisK_dim/P_dom"/>
</dbReference>
<keyword evidence="8" id="KW-1133">Transmembrane helix</keyword>
<accession>A0A3E5B0T6</accession>
<evidence type="ECO:0000256" key="6">
    <source>
        <dbReference type="ARBA" id="ARBA00023012"/>
    </source>
</evidence>
<evidence type="ECO:0000256" key="7">
    <source>
        <dbReference type="SAM" id="Coils"/>
    </source>
</evidence>
<protein>
    <recommendedName>
        <fullName evidence="2">histidine kinase</fullName>
        <ecNumber evidence="2">2.7.13.3</ecNumber>
    </recommendedName>
</protein>
<dbReference type="SUPFAM" id="SSF47384">
    <property type="entry name" value="Homodimeric domain of signal transducing histidine kinase"/>
    <property type="match status" value="1"/>
</dbReference>
<sequence>MMKKTILACIFLHLAIWVVHAQKVDSAYVNHMRAYYDEHFNDPTNPIVLTASDTLLDMAIRCNDTVMAKIALGAKLDYYYYGQGENRTDSIIAGVNRLKQFARKVQNPELYYWAWAARLVNYYIKQGEYNIALVEAEKMLREAERDNFKSSIAECYYALANVYAAKGLVKKSQEFMLKEIELFEKTNVVRYNISCQYSDAAKIYIDLGEEEKAPELLKKALKTVKSPYHEVTAKLVYVSLYLAQGDKEAARQVLEECRQMYAEEPSLKRHIHYFYDVELDYNWRVGNYNEALGILAVREAELKKINDLMTLAALRKTKADILWEMNRKSEAADLYRDFLLEQKKEKEKSEEVTTGEFATILNLQRLSAEKQQLEKISQEKQLQNTRIILFSVVGILCIVVVFLLQQRKLNGKLHKSRDKLDEKNRILIEAKEELRKAKEVAEQSNWMKTVFIQNMSHEIRTPLNSIVGFSGVLVDLFEDQEDIKQYVSLIESNSKLLLKLVGDILDISALDSNIEINHYAVDVNACCQASMDAAGELFSKDIKLIFEPACDELIIDSNYSYIVQVLDNLLSNASKFTREGSVTLAYEVKEEEKQLIFTVTDTGIGIPADEQEHVFERFVKLNDFSQGTGLGLSICRTVAEKLGGYLIIDKEYTQGTRFIFCVPMQRI</sequence>
<dbReference type="InterPro" id="IPR050736">
    <property type="entry name" value="Sensor_HK_Regulatory"/>
</dbReference>
<feature type="transmembrane region" description="Helical" evidence="8">
    <location>
        <begin position="387"/>
        <end position="404"/>
    </location>
</feature>
<dbReference type="SUPFAM" id="SSF48452">
    <property type="entry name" value="TPR-like"/>
    <property type="match status" value="1"/>
</dbReference>
<keyword evidence="3" id="KW-0597">Phosphoprotein</keyword>
<evidence type="ECO:0000256" key="3">
    <source>
        <dbReference type="ARBA" id="ARBA00022553"/>
    </source>
</evidence>